<evidence type="ECO:0000259" key="4">
    <source>
        <dbReference type="PROSITE" id="PS51464"/>
    </source>
</evidence>
<dbReference type="Pfam" id="PF10432">
    <property type="entry name" value="bact-PGI_C"/>
    <property type="match status" value="1"/>
</dbReference>
<dbReference type="InterPro" id="IPR001347">
    <property type="entry name" value="SIS_dom"/>
</dbReference>
<dbReference type="AlphaFoldDB" id="A0A542YQE2"/>
<dbReference type="OrthoDB" id="5241724at2"/>
<protein>
    <submittedName>
        <fullName evidence="5">Phosphoglucose isomerase-like protein</fullName>
    </submittedName>
</protein>
<dbReference type="RefSeq" id="WP_141784465.1">
    <property type="nucleotide sequence ID" value="NZ_BAAAIK010000004.1"/>
</dbReference>
<reference evidence="5 6" key="1">
    <citation type="submission" date="2019-06" db="EMBL/GenBank/DDBJ databases">
        <title>Sequencing the genomes of 1000 actinobacteria strains.</title>
        <authorList>
            <person name="Klenk H.-P."/>
        </authorList>
    </citation>
    <scope>NUCLEOTIDE SEQUENCE [LARGE SCALE GENOMIC DNA]</scope>
    <source>
        <strain evidence="5 6">DSM 12335</strain>
    </source>
</reference>
<dbReference type="GO" id="GO:0004476">
    <property type="term" value="F:mannose-6-phosphate isomerase activity"/>
    <property type="evidence" value="ECO:0007669"/>
    <property type="project" value="InterPro"/>
</dbReference>
<dbReference type="GO" id="GO:0004347">
    <property type="term" value="F:glucose-6-phosphate isomerase activity"/>
    <property type="evidence" value="ECO:0007669"/>
    <property type="project" value="InterPro"/>
</dbReference>
<evidence type="ECO:0000256" key="1">
    <source>
        <dbReference type="ARBA" id="ARBA00010523"/>
    </source>
</evidence>
<sequence length="429" mass="45259">MAPYIDEALLDDPDELLRKDSRQTLRALATAGAQVRESVTLTEEAGLTRLAEQDRPRSVLVAALGGSALVADVLELLAEPGSPVPVQARRNLPLPGWVGPLDLVVAVSLSGRAPGPLAVAAEAARRGASLLTVGADDSPLAEVCHRARGVHVGIGRGRENSRTSLWTLLTPALLGADAIGLIDCTPETMTEVARRLDERAEAYRPTSESFVNPAKLLAVQLAETVPMVLGDGPMGGVAAARASSMLARTARIPAAFGELPDAASQIVACFDGPYTRIGGRRPGTYDNARIRLGDIDTSTWEPRHFDTPDGPLLEEPRGPQGHPGDDIFADPYLDGPSPPQLGLLVLRDAPATPPTRESEEGRALTDAVFSTAREAGVRVMEAQAEAGQPITRLADHVATVDFTATYLALGLGLDPSVSPHVADLRDRTR</sequence>
<name>A0A542YQE2_9MICO</name>
<dbReference type="Gene3D" id="3.40.50.10490">
    <property type="entry name" value="Glucose-6-phosphate isomerase like protein, domain 1"/>
    <property type="match status" value="2"/>
</dbReference>
<dbReference type="GO" id="GO:0005975">
    <property type="term" value="P:carbohydrate metabolic process"/>
    <property type="evidence" value="ECO:0007669"/>
    <property type="project" value="InterPro"/>
</dbReference>
<evidence type="ECO:0000313" key="5">
    <source>
        <dbReference type="EMBL" id="TQL50320.1"/>
    </source>
</evidence>
<feature type="region of interest" description="Disordered" evidence="3">
    <location>
        <begin position="299"/>
        <end position="333"/>
    </location>
</feature>
<dbReference type="EMBL" id="VFOP01000001">
    <property type="protein sequence ID" value="TQL50320.1"/>
    <property type="molecule type" value="Genomic_DNA"/>
</dbReference>
<dbReference type="SUPFAM" id="SSF53697">
    <property type="entry name" value="SIS domain"/>
    <property type="match status" value="1"/>
</dbReference>
<dbReference type="InterPro" id="IPR019490">
    <property type="entry name" value="Glu6P/Mann6P_isomerase_C"/>
</dbReference>
<keyword evidence="6" id="KW-1185">Reference proteome</keyword>
<dbReference type="InterPro" id="IPR046348">
    <property type="entry name" value="SIS_dom_sf"/>
</dbReference>
<comment type="similarity">
    <text evidence="1">Belongs to the PGI/PMI family.</text>
</comment>
<keyword evidence="2 5" id="KW-0413">Isomerase</keyword>
<comment type="caution">
    <text evidence="5">The sequence shown here is derived from an EMBL/GenBank/DDBJ whole genome shotgun (WGS) entry which is preliminary data.</text>
</comment>
<feature type="domain" description="SIS" evidence="4">
    <location>
        <begin position="46"/>
        <end position="181"/>
    </location>
</feature>
<proteinExistence type="inferred from homology"/>
<dbReference type="GO" id="GO:0097367">
    <property type="term" value="F:carbohydrate derivative binding"/>
    <property type="evidence" value="ECO:0007669"/>
    <property type="project" value="InterPro"/>
</dbReference>
<gene>
    <name evidence="5" type="ORF">FB467_1424</name>
</gene>
<dbReference type="Proteomes" id="UP000319516">
    <property type="component" value="Unassembled WGS sequence"/>
</dbReference>
<evidence type="ECO:0000313" key="6">
    <source>
        <dbReference type="Proteomes" id="UP000319516"/>
    </source>
</evidence>
<accession>A0A542YQE2</accession>
<dbReference type="PROSITE" id="PS51464">
    <property type="entry name" value="SIS"/>
    <property type="match status" value="1"/>
</dbReference>
<evidence type="ECO:0000256" key="2">
    <source>
        <dbReference type="ARBA" id="ARBA00023235"/>
    </source>
</evidence>
<organism evidence="5 6">
    <name type="scientific">Ornithinicoccus hortensis</name>
    <dbReference type="NCBI Taxonomy" id="82346"/>
    <lineage>
        <taxon>Bacteria</taxon>
        <taxon>Bacillati</taxon>
        <taxon>Actinomycetota</taxon>
        <taxon>Actinomycetes</taxon>
        <taxon>Micrococcales</taxon>
        <taxon>Intrasporangiaceae</taxon>
        <taxon>Ornithinicoccus</taxon>
    </lineage>
</organism>
<evidence type="ECO:0000256" key="3">
    <source>
        <dbReference type="SAM" id="MobiDB-lite"/>
    </source>
</evidence>
<dbReference type="GO" id="GO:1901135">
    <property type="term" value="P:carbohydrate derivative metabolic process"/>
    <property type="evidence" value="ECO:0007669"/>
    <property type="project" value="InterPro"/>
</dbReference>